<dbReference type="EMBL" id="UGSO01000001">
    <property type="protein sequence ID" value="SUB14916.1"/>
    <property type="molecule type" value="Genomic_DNA"/>
</dbReference>
<evidence type="ECO:0000256" key="1">
    <source>
        <dbReference type="ARBA" id="ARBA00006738"/>
    </source>
</evidence>
<evidence type="ECO:0000256" key="2">
    <source>
        <dbReference type="HAMAP-Rule" id="MF_00048"/>
    </source>
</evidence>
<evidence type="ECO:0000313" key="4">
    <source>
        <dbReference type="EMBL" id="SUB14916.1"/>
    </source>
</evidence>
<feature type="compositionally biased region" description="Polar residues" evidence="3">
    <location>
        <begin position="1"/>
        <end position="18"/>
    </location>
</feature>
<organism evidence="4 5">
    <name type="scientific">Enterobacter agglomerans</name>
    <name type="common">Erwinia herbicola</name>
    <name type="synonym">Pantoea agglomerans</name>
    <dbReference type="NCBI Taxonomy" id="549"/>
    <lineage>
        <taxon>Bacteria</taxon>
        <taxon>Pseudomonadati</taxon>
        <taxon>Pseudomonadota</taxon>
        <taxon>Gammaproteobacteria</taxon>
        <taxon>Enterobacterales</taxon>
        <taxon>Erwiniaceae</taxon>
        <taxon>Pantoea</taxon>
        <taxon>Pantoea agglomerans group</taxon>
    </lineage>
</organism>
<dbReference type="GeneID" id="66824558"/>
<name>A0A379AAS5_ENTAG</name>
<dbReference type="AlphaFoldDB" id="A0A379AAS5"/>
<sequence>MEPVSSGRNRTGQLNRRQTGARHEEDARRYLEQAGLIWVASNVHFRNGELDLIMRDGHCWVFVEVRYRRDARYGGALASVTRNKQQKLLRAAALWLAQRGGSFETVYCRFDIIAITGTALEWLPNAFNADV</sequence>
<dbReference type="RefSeq" id="WP_062758492.1">
    <property type="nucleotide sequence ID" value="NZ_CP077366.1"/>
</dbReference>
<reference evidence="4 5" key="1">
    <citation type="submission" date="2018-06" db="EMBL/GenBank/DDBJ databases">
        <authorList>
            <consortium name="Pathogen Informatics"/>
            <person name="Doyle S."/>
        </authorList>
    </citation>
    <scope>NUCLEOTIDE SEQUENCE [LARGE SCALE GENOMIC DNA]</scope>
    <source>
        <strain evidence="4 5">NCTC9381</strain>
    </source>
</reference>
<dbReference type="InterPro" id="IPR003509">
    <property type="entry name" value="UPF0102_YraN-like"/>
</dbReference>
<dbReference type="InterPro" id="IPR011335">
    <property type="entry name" value="Restrct_endonuc-II-like"/>
</dbReference>
<dbReference type="Gene3D" id="3.40.1350.10">
    <property type="match status" value="1"/>
</dbReference>
<proteinExistence type="inferred from homology"/>
<dbReference type="PANTHER" id="PTHR34039">
    <property type="entry name" value="UPF0102 PROTEIN YRAN"/>
    <property type="match status" value="1"/>
</dbReference>
<dbReference type="InterPro" id="IPR011856">
    <property type="entry name" value="tRNA_endonuc-like_dom_sf"/>
</dbReference>
<comment type="similarity">
    <text evidence="1 2">Belongs to the UPF0102 family.</text>
</comment>
<evidence type="ECO:0000256" key="3">
    <source>
        <dbReference type="SAM" id="MobiDB-lite"/>
    </source>
</evidence>
<dbReference type="PANTHER" id="PTHR34039:SF1">
    <property type="entry name" value="UPF0102 PROTEIN YRAN"/>
    <property type="match status" value="1"/>
</dbReference>
<evidence type="ECO:0000313" key="5">
    <source>
        <dbReference type="Proteomes" id="UP000254640"/>
    </source>
</evidence>
<keyword evidence="5" id="KW-1185">Reference proteome</keyword>
<dbReference type="Pfam" id="PF02021">
    <property type="entry name" value="UPF0102"/>
    <property type="match status" value="1"/>
</dbReference>
<dbReference type="SUPFAM" id="SSF52980">
    <property type="entry name" value="Restriction endonuclease-like"/>
    <property type="match status" value="1"/>
</dbReference>
<feature type="region of interest" description="Disordered" evidence="3">
    <location>
        <begin position="1"/>
        <end position="22"/>
    </location>
</feature>
<dbReference type="NCBIfam" id="TIGR00252">
    <property type="entry name" value="YraN family protein"/>
    <property type="match status" value="1"/>
</dbReference>
<dbReference type="GO" id="GO:0003676">
    <property type="term" value="F:nucleic acid binding"/>
    <property type="evidence" value="ECO:0007669"/>
    <property type="project" value="InterPro"/>
</dbReference>
<dbReference type="STRING" id="549.BEE12_04200"/>
<protein>
    <recommendedName>
        <fullName evidence="2">UPF0102 protein NCTC9381_00777</fullName>
    </recommendedName>
</protein>
<dbReference type="Proteomes" id="UP000254640">
    <property type="component" value="Unassembled WGS sequence"/>
</dbReference>
<accession>A0A379AAS5</accession>
<gene>
    <name evidence="4" type="ORF">NCTC9381_00777</name>
</gene>
<dbReference type="NCBIfam" id="NF009150">
    <property type="entry name" value="PRK12497.1-3"/>
    <property type="match status" value="1"/>
</dbReference>
<dbReference type="HAMAP" id="MF_00048">
    <property type="entry name" value="UPF0102"/>
    <property type="match status" value="1"/>
</dbReference>